<dbReference type="InterPro" id="IPR025875">
    <property type="entry name" value="Leu-rich_rpt_4"/>
</dbReference>
<dbReference type="InterPro" id="IPR032675">
    <property type="entry name" value="LRR_dom_sf"/>
</dbReference>
<dbReference type="InterPro" id="IPR001611">
    <property type="entry name" value="Leu-rich_rpt"/>
</dbReference>
<reference evidence="4 5" key="2">
    <citation type="submission" date="2024-07" db="EMBL/GenBank/DDBJ databases">
        <authorList>
            <person name="Akdeniz Z."/>
        </authorList>
    </citation>
    <scope>NUCLEOTIDE SEQUENCE [LARGE SCALE GENOMIC DNA]</scope>
</reference>
<dbReference type="Proteomes" id="UP001642409">
    <property type="component" value="Unassembled WGS sequence"/>
</dbReference>
<comment type="caution">
    <text evidence="3">The sequence shown here is derived from an EMBL/GenBank/DDBJ whole genome shotgun (WGS) entry which is preliminary data.</text>
</comment>
<evidence type="ECO:0000313" key="5">
    <source>
        <dbReference type="Proteomes" id="UP001642409"/>
    </source>
</evidence>
<dbReference type="EMBL" id="CAXDID020000592">
    <property type="protein sequence ID" value="CAL6105088.1"/>
    <property type="molecule type" value="Genomic_DNA"/>
</dbReference>
<keyword evidence="2" id="KW-0677">Repeat</keyword>
<evidence type="ECO:0000256" key="2">
    <source>
        <dbReference type="ARBA" id="ARBA00022737"/>
    </source>
</evidence>
<evidence type="ECO:0000313" key="4">
    <source>
        <dbReference type="EMBL" id="CAL6105088.1"/>
    </source>
</evidence>
<organism evidence="3">
    <name type="scientific">Hexamita inflata</name>
    <dbReference type="NCBI Taxonomy" id="28002"/>
    <lineage>
        <taxon>Eukaryota</taxon>
        <taxon>Metamonada</taxon>
        <taxon>Diplomonadida</taxon>
        <taxon>Hexamitidae</taxon>
        <taxon>Hexamitinae</taxon>
        <taxon>Hexamita</taxon>
    </lineage>
</organism>
<gene>
    <name evidence="3" type="ORF">HINF_LOCUS21228</name>
    <name evidence="4" type="ORF">HINF_LOCUS73094</name>
</gene>
<dbReference type="SUPFAM" id="SSF52075">
    <property type="entry name" value="Outer arm dynein light chain 1"/>
    <property type="match status" value="1"/>
</dbReference>
<dbReference type="Pfam" id="PF12799">
    <property type="entry name" value="LRR_4"/>
    <property type="match status" value="1"/>
</dbReference>
<name>A0AA86U8M7_9EUKA</name>
<accession>A0AA86U8M7</accession>
<proteinExistence type="predicted"/>
<dbReference type="AlphaFoldDB" id="A0AA86U8M7"/>
<keyword evidence="5" id="KW-1185">Reference proteome</keyword>
<reference evidence="3" key="1">
    <citation type="submission" date="2023-06" db="EMBL/GenBank/DDBJ databases">
        <authorList>
            <person name="Kurt Z."/>
        </authorList>
    </citation>
    <scope>NUCLEOTIDE SEQUENCE</scope>
</reference>
<keyword evidence="1" id="KW-0433">Leucine-rich repeat</keyword>
<protein>
    <submittedName>
        <fullName evidence="3">Leucine-rich repeat domain superfamily</fullName>
    </submittedName>
    <submittedName>
        <fullName evidence="4">Leucine-rich_repeat domain superfamily</fullName>
    </submittedName>
</protein>
<dbReference type="Gene3D" id="3.80.10.10">
    <property type="entry name" value="Ribonuclease Inhibitor"/>
    <property type="match status" value="1"/>
</dbReference>
<sequence length="111" mass="13203">MNGREGYGPYLHIENDQELRDLHIHYSSALKTAKGFERLVGLEYLYLRENQIVQLNIRGLEKLNYLWVHNNKIRDLSGAEYMKVKGCCKDRYEIDDQKQPSQEETDEARLW</sequence>
<dbReference type="EMBL" id="CATOUU010000544">
    <property type="protein sequence ID" value="CAI9933583.1"/>
    <property type="molecule type" value="Genomic_DNA"/>
</dbReference>
<evidence type="ECO:0000256" key="1">
    <source>
        <dbReference type="ARBA" id="ARBA00022614"/>
    </source>
</evidence>
<dbReference type="PROSITE" id="PS51450">
    <property type="entry name" value="LRR"/>
    <property type="match status" value="1"/>
</dbReference>
<evidence type="ECO:0000313" key="3">
    <source>
        <dbReference type="EMBL" id="CAI9933583.1"/>
    </source>
</evidence>